<evidence type="ECO:0000259" key="8">
    <source>
        <dbReference type="PROSITE" id="PS50110"/>
    </source>
</evidence>
<dbReference type="GO" id="GO:0005829">
    <property type="term" value="C:cytosol"/>
    <property type="evidence" value="ECO:0007669"/>
    <property type="project" value="TreeGrafter"/>
</dbReference>
<reference evidence="10 11" key="1">
    <citation type="submission" date="2015-02" db="EMBL/GenBank/DDBJ databases">
        <title>Evolution of amylase-binding proteins of oral streptococcal species.</title>
        <authorList>
            <person name="Haase E.M."/>
        </authorList>
    </citation>
    <scope>NUCLEOTIDE SEQUENCE [LARGE SCALE GENOMIC DNA]</scope>
    <source>
        <strain evidence="10 11">UC6950A</strain>
    </source>
</reference>
<dbReference type="InterPro" id="IPR001789">
    <property type="entry name" value="Sig_transdc_resp-reg_receiver"/>
</dbReference>
<dbReference type="AlphaFoldDB" id="A0A0F3HEU9"/>
<dbReference type="GO" id="GO:0032993">
    <property type="term" value="C:protein-DNA complex"/>
    <property type="evidence" value="ECO:0007669"/>
    <property type="project" value="TreeGrafter"/>
</dbReference>
<dbReference type="PATRIC" id="fig|28037.218.peg.1437"/>
<keyword evidence="1 6" id="KW-0597">Phosphoprotein</keyword>
<dbReference type="Proteomes" id="UP000033405">
    <property type="component" value="Unassembled WGS sequence"/>
</dbReference>
<dbReference type="GO" id="GO:0000976">
    <property type="term" value="F:transcription cis-regulatory region binding"/>
    <property type="evidence" value="ECO:0007669"/>
    <property type="project" value="TreeGrafter"/>
</dbReference>
<feature type="modified residue" description="4-aspartylphosphate" evidence="6">
    <location>
        <position position="51"/>
    </location>
</feature>
<dbReference type="PROSITE" id="PS50110">
    <property type="entry name" value="RESPONSE_REGULATORY"/>
    <property type="match status" value="1"/>
</dbReference>
<dbReference type="EMBL" id="JYOV01000019">
    <property type="protein sequence ID" value="KJU91453.1"/>
    <property type="molecule type" value="Genomic_DNA"/>
</dbReference>
<dbReference type="RefSeq" id="WP_045763534.1">
    <property type="nucleotide sequence ID" value="NZ_JASHFE010000001.1"/>
</dbReference>
<dbReference type="CDD" id="cd17574">
    <property type="entry name" value="REC_OmpR"/>
    <property type="match status" value="1"/>
</dbReference>
<comment type="caution">
    <text evidence="10">The sequence shown here is derived from an EMBL/GenBank/DDBJ whole genome shotgun (WGS) entry which is preliminary data.</text>
</comment>
<accession>A0A0F3HEU9</accession>
<dbReference type="InterPro" id="IPR011006">
    <property type="entry name" value="CheY-like_superfamily"/>
</dbReference>
<evidence type="ECO:0000256" key="3">
    <source>
        <dbReference type="ARBA" id="ARBA00023015"/>
    </source>
</evidence>
<dbReference type="PANTHER" id="PTHR48111:SF2">
    <property type="entry name" value="RESPONSE REGULATOR SAER"/>
    <property type="match status" value="1"/>
</dbReference>
<feature type="domain" description="Response regulatory" evidence="8">
    <location>
        <begin position="3"/>
        <end position="115"/>
    </location>
</feature>
<dbReference type="InterPro" id="IPR039420">
    <property type="entry name" value="WalR-like"/>
</dbReference>
<keyword evidence="4 7" id="KW-0238">DNA-binding</keyword>
<proteinExistence type="predicted"/>
<dbReference type="Gene3D" id="1.10.10.10">
    <property type="entry name" value="Winged helix-like DNA-binding domain superfamily/Winged helix DNA-binding domain"/>
    <property type="match status" value="1"/>
</dbReference>
<gene>
    <name evidence="10" type="ORF">TZ96_01477</name>
</gene>
<dbReference type="Gene3D" id="3.40.50.2300">
    <property type="match status" value="1"/>
</dbReference>
<dbReference type="SMART" id="SM00862">
    <property type="entry name" value="Trans_reg_C"/>
    <property type="match status" value="1"/>
</dbReference>
<protein>
    <submittedName>
        <fullName evidence="10">Response regulator protein</fullName>
    </submittedName>
</protein>
<dbReference type="PROSITE" id="PS51755">
    <property type="entry name" value="OMPR_PHOB"/>
    <property type="match status" value="1"/>
</dbReference>
<dbReference type="CDD" id="cd00383">
    <property type="entry name" value="trans_reg_C"/>
    <property type="match status" value="1"/>
</dbReference>
<keyword evidence="3" id="KW-0805">Transcription regulation</keyword>
<dbReference type="Pfam" id="PF00072">
    <property type="entry name" value="Response_reg"/>
    <property type="match status" value="1"/>
</dbReference>
<evidence type="ECO:0000256" key="2">
    <source>
        <dbReference type="ARBA" id="ARBA00023012"/>
    </source>
</evidence>
<evidence type="ECO:0000256" key="4">
    <source>
        <dbReference type="ARBA" id="ARBA00023125"/>
    </source>
</evidence>
<dbReference type="SUPFAM" id="SSF52172">
    <property type="entry name" value="CheY-like"/>
    <property type="match status" value="1"/>
</dbReference>
<evidence type="ECO:0000256" key="1">
    <source>
        <dbReference type="ARBA" id="ARBA00022553"/>
    </source>
</evidence>
<dbReference type="SMART" id="SM00448">
    <property type="entry name" value="REC"/>
    <property type="match status" value="1"/>
</dbReference>
<feature type="domain" description="OmpR/PhoB-type" evidence="9">
    <location>
        <begin position="123"/>
        <end position="219"/>
    </location>
</feature>
<evidence type="ECO:0000256" key="7">
    <source>
        <dbReference type="PROSITE-ProRule" id="PRU01091"/>
    </source>
</evidence>
<sequence length="219" mass="25127">MVKILAIDDEMDLLVLIKNILTQKLYHVDIFQNPTEVPISKLSEYDLILLDIMMPKIDGISYCKSIRDRVDCPILFLTAKSLESDIVSGFSTGADDYILKPFGVNELIARVDAHLRRENRERHLSLNLGEIRFDLSANIIYVNDKKIPFTKSEYRICELLARRRGQVFSKEQIYEMIFGYDGIGNSSAISEHIKNIRAKLQKEGVSPVVTVWGIGYKWE</sequence>
<organism evidence="10 11">
    <name type="scientific">Streptococcus infantis</name>
    <dbReference type="NCBI Taxonomy" id="68892"/>
    <lineage>
        <taxon>Bacteria</taxon>
        <taxon>Bacillati</taxon>
        <taxon>Bacillota</taxon>
        <taxon>Bacilli</taxon>
        <taxon>Lactobacillales</taxon>
        <taxon>Streptococcaceae</taxon>
        <taxon>Streptococcus</taxon>
    </lineage>
</organism>
<keyword evidence="2" id="KW-0902">Two-component regulatory system</keyword>
<dbReference type="Gene3D" id="6.10.250.690">
    <property type="match status" value="1"/>
</dbReference>
<dbReference type="InterPro" id="IPR036388">
    <property type="entry name" value="WH-like_DNA-bd_sf"/>
</dbReference>
<evidence type="ECO:0000259" key="9">
    <source>
        <dbReference type="PROSITE" id="PS51755"/>
    </source>
</evidence>
<evidence type="ECO:0000313" key="10">
    <source>
        <dbReference type="EMBL" id="KJU91453.1"/>
    </source>
</evidence>
<dbReference type="PANTHER" id="PTHR48111">
    <property type="entry name" value="REGULATOR OF RPOS"/>
    <property type="match status" value="1"/>
</dbReference>
<feature type="DNA-binding region" description="OmpR/PhoB-type" evidence="7">
    <location>
        <begin position="123"/>
        <end position="219"/>
    </location>
</feature>
<keyword evidence="5" id="KW-0804">Transcription</keyword>
<dbReference type="Pfam" id="PF00486">
    <property type="entry name" value="Trans_reg_C"/>
    <property type="match status" value="1"/>
</dbReference>
<dbReference type="GO" id="GO:0006355">
    <property type="term" value="P:regulation of DNA-templated transcription"/>
    <property type="evidence" value="ECO:0007669"/>
    <property type="project" value="InterPro"/>
</dbReference>
<evidence type="ECO:0000313" key="11">
    <source>
        <dbReference type="Proteomes" id="UP000033405"/>
    </source>
</evidence>
<dbReference type="InterPro" id="IPR001867">
    <property type="entry name" value="OmpR/PhoB-type_DNA-bd"/>
</dbReference>
<evidence type="ECO:0000256" key="6">
    <source>
        <dbReference type="PROSITE-ProRule" id="PRU00169"/>
    </source>
</evidence>
<dbReference type="GO" id="GO:0000156">
    <property type="term" value="F:phosphorelay response regulator activity"/>
    <property type="evidence" value="ECO:0007669"/>
    <property type="project" value="TreeGrafter"/>
</dbReference>
<name>A0A0F3HEU9_9STRE</name>
<evidence type="ECO:0000256" key="5">
    <source>
        <dbReference type="ARBA" id="ARBA00023163"/>
    </source>
</evidence>